<evidence type="ECO:0000259" key="9">
    <source>
        <dbReference type="Pfam" id="PF24779"/>
    </source>
</evidence>
<proteinExistence type="inferred from homology"/>
<evidence type="ECO:0000256" key="3">
    <source>
        <dbReference type="ARBA" id="ARBA00022552"/>
    </source>
</evidence>
<dbReference type="PANTHER" id="PTHR12416">
    <property type="entry name" value="RRNA-PROCESSING PROTEIN UTP23 HOMOLOG"/>
    <property type="match status" value="1"/>
</dbReference>
<dbReference type="GO" id="GO:0032040">
    <property type="term" value="C:small-subunit processome"/>
    <property type="evidence" value="ECO:0007669"/>
    <property type="project" value="InterPro"/>
</dbReference>
<keyword evidence="3" id="KW-0698">rRNA processing</keyword>
<keyword evidence="4" id="KW-0539">Nucleus</keyword>
<protein>
    <recommendedName>
        <fullName evidence="7">U three protein 23</fullName>
    </recommendedName>
</protein>
<dbReference type="Gene3D" id="3.40.50.1010">
    <property type="entry name" value="5'-nuclease"/>
    <property type="match status" value="1"/>
</dbReference>
<evidence type="ECO:0000256" key="4">
    <source>
        <dbReference type="ARBA" id="ARBA00023242"/>
    </source>
</evidence>
<dbReference type="InterPro" id="IPR006984">
    <property type="entry name" value="Fcf1/UTP23"/>
</dbReference>
<evidence type="ECO:0000256" key="1">
    <source>
        <dbReference type="ARBA" id="ARBA00004604"/>
    </source>
</evidence>
<evidence type="ECO:0000256" key="5">
    <source>
        <dbReference type="ARBA" id="ARBA00037300"/>
    </source>
</evidence>
<evidence type="ECO:0000256" key="8">
    <source>
        <dbReference type="SAM" id="MobiDB-lite"/>
    </source>
</evidence>
<dbReference type="Pfam" id="PF04900">
    <property type="entry name" value="Fcf1"/>
    <property type="match status" value="1"/>
</dbReference>
<comment type="similarity">
    <text evidence="6">Belongs to the UTP23/FCF1 family. UTP23 subfamily.</text>
</comment>
<dbReference type="Pfam" id="PF24779">
    <property type="entry name" value="UTP23_sensor"/>
    <property type="match status" value="1"/>
</dbReference>
<organism evidence="10">
    <name type="scientific">Cyberlindnera fabianii</name>
    <name type="common">Yeast</name>
    <name type="synonym">Hansenula fabianii</name>
    <dbReference type="NCBI Taxonomy" id="36022"/>
    <lineage>
        <taxon>Eukaryota</taxon>
        <taxon>Fungi</taxon>
        <taxon>Dikarya</taxon>
        <taxon>Ascomycota</taxon>
        <taxon>Saccharomycotina</taxon>
        <taxon>Saccharomycetes</taxon>
        <taxon>Phaffomycetales</taxon>
        <taxon>Phaffomycetaceae</taxon>
        <taxon>Cyberlindnera</taxon>
    </lineage>
</organism>
<feature type="compositionally biased region" description="Basic residues" evidence="8">
    <location>
        <begin position="230"/>
        <end position="239"/>
    </location>
</feature>
<sequence length="275" mass="31152">MRQKRAKSYRKQMLVYQHTFRFREPYQVIIDDALVLECDRSSFDLAKGLSRTLQAEIKPMITQCCMQALYETKNQSAIQLAQTFERRKCGHFGPNTKPPHECIKSIVDINGTNKHRYVVASENDRLRFSLRKVPGVPLVHMKRSVMIMEPLSITSARASTALEKSKLVGGLNNIKVGTAKDGELAKAEEQANASQIKKKRGPKEPNPLSIKKKKSAQTGNKDEGQETGEKKKRRRKHKKSTEDGEEHDEKKESVSTKDDNANNESHDENMSDASD</sequence>
<dbReference type="InterPro" id="IPR029060">
    <property type="entry name" value="PIN-like_dom_sf"/>
</dbReference>
<dbReference type="OrthoDB" id="25675at2759"/>
<comment type="function">
    <text evidence="5">Involved in rRNA-processing and ribosome biogenesis.</text>
</comment>
<feature type="compositionally biased region" description="Basic and acidic residues" evidence="8">
    <location>
        <begin position="220"/>
        <end position="229"/>
    </location>
</feature>
<dbReference type="SUPFAM" id="SSF88723">
    <property type="entry name" value="PIN domain-like"/>
    <property type="match status" value="1"/>
</dbReference>
<comment type="subcellular location">
    <subcellularLocation>
        <location evidence="1">Nucleus</location>
        <location evidence="1">Nucleolus</location>
    </subcellularLocation>
</comment>
<accession>A0A061AKS2</accession>
<feature type="compositionally biased region" description="Basic and acidic residues" evidence="8">
    <location>
        <begin position="247"/>
        <end position="269"/>
    </location>
</feature>
<dbReference type="InterPro" id="IPR057776">
    <property type="entry name" value="UTP23_sensor"/>
</dbReference>
<evidence type="ECO:0000256" key="6">
    <source>
        <dbReference type="ARBA" id="ARBA00038503"/>
    </source>
</evidence>
<evidence type="ECO:0000313" key="10">
    <source>
        <dbReference type="EMBL" id="CDR37741.1"/>
    </source>
</evidence>
<feature type="domain" description="UTP23 sensor motif region" evidence="9">
    <location>
        <begin position="197"/>
        <end position="215"/>
    </location>
</feature>
<feature type="region of interest" description="Disordered" evidence="8">
    <location>
        <begin position="185"/>
        <end position="275"/>
    </location>
</feature>
<dbReference type="EMBL" id="LK052886">
    <property type="protein sequence ID" value="CDR37741.1"/>
    <property type="molecule type" value="Genomic_DNA"/>
</dbReference>
<dbReference type="CDD" id="cd09865">
    <property type="entry name" value="PIN_ScUtp23p-like"/>
    <property type="match status" value="1"/>
</dbReference>
<reference evidence="10" key="1">
    <citation type="journal article" date="2014" name="Genome Announc.">
        <title>Genome sequence of the yeast Cyberlindnera fabianii (Hansenula fabianii).</title>
        <authorList>
            <person name="Freel K.C."/>
            <person name="Sarilar V."/>
            <person name="Neuveglise C."/>
            <person name="Devillers H."/>
            <person name="Friedrich A."/>
            <person name="Schacherer J."/>
        </authorList>
    </citation>
    <scope>NUCLEOTIDE SEQUENCE</scope>
    <source>
        <strain evidence="10">YJS4271</strain>
    </source>
</reference>
<dbReference type="PhylomeDB" id="A0A061AKS2"/>
<dbReference type="AlphaFoldDB" id="A0A061AKS2"/>
<evidence type="ECO:0000256" key="7">
    <source>
        <dbReference type="ARBA" id="ARBA00076388"/>
    </source>
</evidence>
<dbReference type="FunFam" id="3.40.50.1010:FF:000006">
    <property type="entry name" value="rRNA-processing protein UTP23 homolog"/>
    <property type="match status" value="1"/>
</dbReference>
<evidence type="ECO:0000256" key="2">
    <source>
        <dbReference type="ARBA" id="ARBA00022517"/>
    </source>
</evidence>
<name>A0A061AKS2_CYBFA</name>
<dbReference type="GO" id="GO:0006364">
    <property type="term" value="P:rRNA processing"/>
    <property type="evidence" value="ECO:0007669"/>
    <property type="project" value="UniProtKB-KW"/>
</dbReference>
<gene>
    <name evidence="10" type="ORF">CYFA0S_01e16182g</name>
</gene>
<dbReference type="VEuPathDB" id="FungiDB:BON22_1662"/>
<keyword evidence="2" id="KW-0690">Ribosome biogenesis</keyword>